<dbReference type="Proteomes" id="UP000498980">
    <property type="component" value="Unassembled WGS sequence"/>
</dbReference>
<keyword evidence="3" id="KW-1185">Reference proteome</keyword>
<dbReference type="InterPro" id="IPR018713">
    <property type="entry name" value="MPAB/Lcp_cat_dom"/>
</dbReference>
<evidence type="ECO:0000313" key="3">
    <source>
        <dbReference type="Proteomes" id="UP000498980"/>
    </source>
</evidence>
<dbReference type="EMBL" id="BLWC01000001">
    <property type="protein sequence ID" value="GFN00507.1"/>
    <property type="molecule type" value="Genomic_DNA"/>
</dbReference>
<proteinExistence type="predicted"/>
<evidence type="ECO:0000259" key="1">
    <source>
        <dbReference type="Pfam" id="PF09995"/>
    </source>
</evidence>
<reference evidence="2 3" key="1">
    <citation type="submission" date="2020-05" db="EMBL/GenBank/DDBJ databases">
        <title>Whole genome shotgun sequence of Streptomyces fulvorobeus NBRC 15897.</title>
        <authorList>
            <person name="Komaki H."/>
            <person name="Tamura T."/>
        </authorList>
    </citation>
    <scope>NUCLEOTIDE SEQUENCE [LARGE SCALE GENOMIC DNA]</scope>
    <source>
        <strain evidence="2 3">NBRC 15897</strain>
    </source>
</reference>
<evidence type="ECO:0000313" key="2">
    <source>
        <dbReference type="EMBL" id="GFN00507.1"/>
    </source>
</evidence>
<name>A0A7J0CFK3_9ACTN</name>
<gene>
    <name evidence="2" type="ORF">Sfulv_53170</name>
</gene>
<feature type="domain" description="ER-bound oxygenase mpaB/mpaB'/Rubber oxygenase catalytic" evidence="1">
    <location>
        <begin position="3"/>
        <end position="48"/>
    </location>
</feature>
<accession>A0A7J0CFK3</accession>
<protein>
    <recommendedName>
        <fullName evidence="1">ER-bound oxygenase mpaB/mpaB'/Rubber oxygenase catalytic domain-containing protein</fullName>
    </recommendedName>
</protein>
<comment type="caution">
    <text evidence="2">The sequence shown here is derived from an EMBL/GenBank/DDBJ whole genome shotgun (WGS) entry which is preliminary data.</text>
</comment>
<dbReference type="GO" id="GO:0016491">
    <property type="term" value="F:oxidoreductase activity"/>
    <property type="evidence" value="ECO:0007669"/>
    <property type="project" value="InterPro"/>
</dbReference>
<sequence length="83" mass="9341">MWPVLLPPLTRSRRFVTVGLMPPDARAAIGLEWTPGQERTPRHFCGVLGLVEPVLPERLRAPLTRRAIAPCRTGVDRGTFRTR</sequence>
<organism evidence="2 3">
    <name type="scientific">Streptomyces fulvorobeus</name>
    <dbReference type="NCBI Taxonomy" id="284028"/>
    <lineage>
        <taxon>Bacteria</taxon>
        <taxon>Bacillati</taxon>
        <taxon>Actinomycetota</taxon>
        <taxon>Actinomycetes</taxon>
        <taxon>Kitasatosporales</taxon>
        <taxon>Streptomycetaceae</taxon>
        <taxon>Streptomyces</taxon>
    </lineage>
</organism>
<dbReference type="AlphaFoldDB" id="A0A7J0CFK3"/>
<dbReference type="Pfam" id="PF09995">
    <property type="entry name" value="MPAB_Lcp_cat"/>
    <property type="match status" value="1"/>
</dbReference>